<dbReference type="AlphaFoldDB" id="A0A813DJL5"/>
<proteinExistence type="predicted"/>
<feature type="transmembrane region" description="Helical" evidence="5">
    <location>
        <begin position="355"/>
        <end position="373"/>
    </location>
</feature>
<evidence type="ECO:0000313" key="7">
    <source>
        <dbReference type="EMBL" id="CAE8586245.1"/>
    </source>
</evidence>
<dbReference type="SUPFAM" id="SSF48403">
    <property type="entry name" value="Ankyrin repeat"/>
    <property type="match status" value="1"/>
</dbReference>
<sequence length="631" mass="69884">SEGYRAQVLQALRTSDLPWLFREVREGLPGDWDFIFPPAGDEPGAGARQEHEHKEAWCRSPLSLLLRPSEGFFATQFLTGVPRDARLQLVREALQRRVCSPHFEGQYWSCPAIHAALVGDVQALTELHAAGLDMQEVLVEFDSDRPSFTVVHAAAINGHVEALQWLADTFDSLDWLDQEDASGRTAIYHAVQTARSAAAARLLVAKGCDAFHWTPSFGRSPFSLAIEVMPELAEELLMLKSTTVYAWLGSPAVRLDFEGIAVHPQVDCQLRFASQSSSFSSSEEGGESQRGSVESLVARSRRPEMASTPVLAQLSERKWFAFARNRYWALLATFAAAALPFLLEATVGVGLDRDVQLPLLLLSLISWAAYLRAKVLQCSTRGLASFIELSWNVMDSIVLLLLPFGLLGHANSIWGSTSDLGLFFLPPGLPQTISAVVDALLSLLMSARLLRYLSVFSILRIGSYLNSMLQVLASAWQPLLFLSLVISSFALAFLILFRIGMKEEDVAGSAPTGYFQIFFLLIKWLFDPSSAFKTLGSMKAEGAGYLFLLLYYCSAVLGSLRFLTDSGQKSRETSAENANRQWLDVRARVVDDIEEQMISGSPGDQEELRRFYAELREGGELVPLDRWRQGS</sequence>
<keyword evidence="2 5" id="KW-0812">Transmembrane</keyword>
<evidence type="ECO:0000256" key="2">
    <source>
        <dbReference type="ARBA" id="ARBA00022692"/>
    </source>
</evidence>
<dbReference type="InterPro" id="IPR005821">
    <property type="entry name" value="Ion_trans_dom"/>
</dbReference>
<name>A0A813DJL5_POLGL</name>
<evidence type="ECO:0000259" key="6">
    <source>
        <dbReference type="Pfam" id="PF00520"/>
    </source>
</evidence>
<reference evidence="7" key="1">
    <citation type="submission" date="2021-02" db="EMBL/GenBank/DDBJ databases">
        <authorList>
            <person name="Dougan E. K."/>
            <person name="Rhodes N."/>
            <person name="Thang M."/>
            <person name="Chan C."/>
        </authorList>
    </citation>
    <scope>NUCLEOTIDE SEQUENCE</scope>
</reference>
<feature type="transmembrane region" description="Helical" evidence="5">
    <location>
        <begin position="506"/>
        <end position="525"/>
    </location>
</feature>
<dbReference type="Proteomes" id="UP000654075">
    <property type="component" value="Unassembled WGS sequence"/>
</dbReference>
<dbReference type="GO" id="GO:0016020">
    <property type="term" value="C:membrane"/>
    <property type="evidence" value="ECO:0007669"/>
    <property type="project" value="UniProtKB-SubCell"/>
</dbReference>
<accession>A0A813DJL5</accession>
<comment type="subcellular location">
    <subcellularLocation>
        <location evidence="1">Membrane</location>
        <topology evidence="1">Multi-pass membrane protein</topology>
    </subcellularLocation>
</comment>
<keyword evidence="8" id="KW-1185">Reference proteome</keyword>
<feature type="transmembrane region" description="Helical" evidence="5">
    <location>
        <begin position="327"/>
        <end position="343"/>
    </location>
</feature>
<keyword evidence="3 5" id="KW-1133">Transmembrane helix</keyword>
<comment type="caution">
    <text evidence="7">The sequence shown here is derived from an EMBL/GenBank/DDBJ whole genome shotgun (WGS) entry which is preliminary data.</text>
</comment>
<feature type="transmembrane region" description="Helical" evidence="5">
    <location>
        <begin position="479"/>
        <end position="499"/>
    </location>
</feature>
<protein>
    <recommendedName>
        <fullName evidence="6">Ion transport domain-containing protein</fullName>
    </recommendedName>
</protein>
<feature type="transmembrane region" description="Helical" evidence="5">
    <location>
        <begin position="453"/>
        <end position="473"/>
    </location>
</feature>
<dbReference type="GO" id="GO:0005216">
    <property type="term" value="F:monoatomic ion channel activity"/>
    <property type="evidence" value="ECO:0007669"/>
    <property type="project" value="InterPro"/>
</dbReference>
<feature type="transmembrane region" description="Helical" evidence="5">
    <location>
        <begin position="393"/>
        <end position="414"/>
    </location>
</feature>
<feature type="transmembrane region" description="Helical" evidence="5">
    <location>
        <begin position="545"/>
        <end position="563"/>
    </location>
</feature>
<evidence type="ECO:0000256" key="3">
    <source>
        <dbReference type="ARBA" id="ARBA00022989"/>
    </source>
</evidence>
<dbReference type="InterPro" id="IPR036770">
    <property type="entry name" value="Ankyrin_rpt-contain_sf"/>
</dbReference>
<dbReference type="Pfam" id="PF00520">
    <property type="entry name" value="Ion_trans"/>
    <property type="match status" value="1"/>
</dbReference>
<feature type="domain" description="Ion transport" evidence="6">
    <location>
        <begin position="364"/>
        <end position="527"/>
    </location>
</feature>
<dbReference type="EMBL" id="CAJNNV010001975">
    <property type="protein sequence ID" value="CAE8586245.1"/>
    <property type="molecule type" value="Genomic_DNA"/>
</dbReference>
<dbReference type="OMA" id="HANSIWG"/>
<evidence type="ECO:0000313" key="8">
    <source>
        <dbReference type="Proteomes" id="UP000654075"/>
    </source>
</evidence>
<gene>
    <name evidence="7" type="ORF">PGLA1383_LOCUS5124</name>
</gene>
<evidence type="ECO:0000256" key="5">
    <source>
        <dbReference type="SAM" id="Phobius"/>
    </source>
</evidence>
<evidence type="ECO:0000256" key="1">
    <source>
        <dbReference type="ARBA" id="ARBA00004141"/>
    </source>
</evidence>
<evidence type="ECO:0000256" key="4">
    <source>
        <dbReference type="ARBA" id="ARBA00023136"/>
    </source>
</evidence>
<dbReference type="Gene3D" id="1.25.40.20">
    <property type="entry name" value="Ankyrin repeat-containing domain"/>
    <property type="match status" value="1"/>
</dbReference>
<dbReference type="InterPro" id="IPR002110">
    <property type="entry name" value="Ankyrin_rpt"/>
</dbReference>
<keyword evidence="4 5" id="KW-0472">Membrane</keyword>
<feature type="non-terminal residue" evidence="7">
    <location>
        <position position="631"/>
    </location>
</feature>
<dbReference type="Pfam" id="PF12796">
    <property type="entry name" value="Ank_2"/>
    <property type="match status" value="1"/>
</dbReference>
<feature type="transmembrane region" description="Helical" evidence="5">
    <location>
        <begin position="420"/>
        <end position="441"/>
    </location>
</feature>
<organism evidence="7 8">
    <name type="scientific">Polarella glacialis</name>
    <name type="common">Dinoflagellate</name>
    <dbReference type="NCBI Taxonomy" id="89957"/>
    <lineage>
        <taxon>Eukaryota</taxon>
        <taxon>Sar</taxon>
        <taxon>Alveolata</taxon>
        <taxon>Dinophyceae</taxon>
        <taxon>Suessiales</taxon>
        <taxon>Suessiaceae</taxon>
        <taxon>Polarella</taxon>
    </lineage>
</organism>